<dbReference type="EMBL" id="CP021659">
    <property type="protein sequence ID" value="AWK15078.1"/>
    <property type="molecule type" value="Genomic_DNA"/>
</dbReference>
<dbReference type="STRING" id="1878942.GCA_900128755_00172"/>
<keyword evidence="2" id="KW-1133">Transmembrane helix</keyword>
<dbReference type="AlphaFoldDB" id="A0A2U8I7I0"/>
<proteinExistence type="predicted"/>
<evidence type="ECO:0000313" key="4">
    <source>
        <dbReference type="Proteomes" id="UP000261875"/>
    </source>
</evidence>
<keyword evidence="2" id="KW-0472">Membrane</keyword>
<keyword evidence="2" id="KW-0812">Transmembrane</keyword>
<protein>
    <submittedName>
        <fullName evidence="3">Uncharacterized protein</fullName>
    </submittedName>
</protein>
<evidence type="ECO:0000256" key="2">
    <source>
        <dbReference type="SAM" id="Phobius"/>
    </source>
</evidence>
<name>A0A2U8I7I0_9GAMM</name>
<feature type="region of interest" description="Disordered" evidence="1">
    <location>
        <begin position="1"/>
        <end position="23"/>
    </location>
</feature>
<reference evidence="3 4" key="1">
    <citation type="submission" date="2017-05" db="EMBL/GenBank/DDBJ databases">
        <title>Genome sequence of Candidatus Fukatsuia symbiotica and Candidatus Hamiltonella defensa from Acyrthosiphon pisum strain 5D.</title>
        <authorList>
            <person name="Patel V.A."/>
            <person name="Chevignon G."/>
            <person name="Russell J.A."/>
            <person name="Oliver K.M."/>
        </authorList>
    </citation>
    <scope>NUCLEOTIDE SEQUENCE [LARGE SCALE GENOMIC DNA]</scope>
    <source>
        <strain evidence="3 4">5D</strain>
    </source>
</reference>
<organism evidence="3 4">
    <name type="scientific">Candidatus Fukatsuia symbiotica</name>
    <dbReference type="NCBI Taxonomy" id="1878942"/>
    <lineage>
        <taxon>Bacteria</taxon>
        <taxon>Pseudomonadati</taxon>
        <taxon>Pseudomonadota</taxon>
        <taxon>Gammaproteobacteria</taxon>
        <taxon>Enterobacterales</taxon>
        <taxon>Yersiniaceae</taxon>
        <taxon>Candidatus Fukatsuia</taxon>
    </lineage>
</organism>
<feature type="transmembrane region" description="Helical" evidence="2">
    <location>
        <begin position="60"/>
        <end position="78"/>
    </location>
</feature>
<accession>A0A2U8I7I0</accession>
<dbReference type="KEGG" id="fsm:CCS41_12310"/>
<keyword evidence="4" id="KW-1185">Reference proteome</keyword>
<evidence type="ECO:0000256" key="1">
    <source>
        <dbReference type="SAM" id="MobiDB-lite"/>
    </source>
</evidence>
<evidence type="ECO:0000313" key="3">
    <source>
        <dbReference type="EMBL" id="AWK15078.1"/>
    </source>
</evidence>
<sequence length="82" mass="9223">MHENKAPTHPYQSSDNSSPAPKYPANRFSVAPMLDWLGLINNKINILNGYGVLIGVKNHIVILFTVFKFFFGFFSAFVNKSC</sequence>
<dbReference type="Proteomes" id="UP000261875">
    <property type="component" value="Chromosome"/>
</dbReference>
<feature type="compositionally biased region" description="Polar residues" evidence="1">
    <location>
        <begin position="10"/>
        <end position="19"/>
    </location>
</feature>
<gene>
    <name evidence="3" type="ORF">CCS41_12310</name>
</gene>